<evidence type="ECO:0000256" key="1">
    <source>
        <dbReference type="SAM" id="MobiDB-lite"/>
    </source>
</evidence>
<evidence type="ECO:0000313" key="2">
    <source>
        <dbReference type="EMBL" id="CAK9107842.1"/>
    </source>
</evidence>
<dbReference type="EMBL" id="CAXAMN010027062">
    <property type="protein sequence ID" value="CAK9108119.1"/>
    <property type="molecule type" value="Genomic_DNA"/>
</dbReference>
<protein>
    <submittedName>
        <fullName evidence="2">Uncharacterized protein</fullName>
    </submittedName>
</protein>
<keyword evidence="4" id="KW-1185">Reference proteome</keyword>
<evidence type="ECO:0000313" key="3">
    <source>
        <dbReference type="EMBL" id="CAK9108119.1"/>
    </source>
</evidence>
<accession>A0ABP0S656</accession>
<sequence>MRPGLLDQLSSQSHEELGLGTDAPDGRRGGRGHETALPCVMLQLQECQAQSLETQPSGLCGWPFALALCSSTRSEHAERWLVPLFILEKEDLPAGLWNVKAPHQEQNAEHEGSCGGSHLCPFAIALAGLEWRPSSRLC</sequence>
<dbReference type="Proteomes" id="UP001642484">
    <property type="component" value="Unassembled WGS sequence"/>
</dbReference>
<gene>
    <name evidence="2" type="ORF">CCMP2556_LOCUS50300</name>
    <name evidence="3" type="ORF">CCMP2556_LOCUS50400</name>
</gene>
<organism evidence="2 4">
    <name type="scientific">Durusdinium trenchii</name>
    <dbReference type="NCBI Taxonomy" id="1381693"/>
    <lineage>
        <taxon>Eukaryota</taxon>
        <taxon>Sar</taxon>
        <taxon>Alveolata</taxon>
        <taxon>Dinophyceae</taxon>
        <taxon>Suessiales</taxon>
        <taxon>Symbiodiniaceae</taxon>
        <taxon>Durusdinium</taxon>
    </lineage>
</organism>
<dbReference type="EMBL" id="CAXAMN010027029">
    <property type="protein sequence ID" value="CAK9107842.1"/>
    <property type="molecule type" value="Genomic_DNA"/>
</dbReference>
<reference evidence="2 4" key="1">
    <citation type="submission" date="2024-02" db="EMBL/GenBank/DDBJ databases">
        <authorList>
            <person name="Chen Y."/>
            <person name="Shah S."/>
            <person name="Dougan E. K."/>
            <person name="Thang M."/>
            <person name="Chan C."/>
        </authorList>
    </citation>
    <scope>NUCLEOTIDE SEQUENCE [LARGE SCALE GENOMIC DNA]</scope>
</reference>
<name>A0ABP0S656_9DINO</name>
<comment type="caution">
    <text evidence="2">The sequence shown here is derived from an EMBL/GenBank/DDBJ whole genome shotgun (WGS) entry which is preliminary data.</text>
</comment>
<proteinExistence type="predicted"/>
<evidence type="ECO:0000313" key="4">
    <source>
        <dbReference type="Proteomes" id="UP001642484"/>
    </source>
</evidence>
<feature type="region of interest" description="Disordered" evidence="1">
    <location>
        <begin position="1"/>
        <end position="32"/>
    </location>
</feature>